<name>A0A5D4T5R3_9BACI</name>
<dbReference type="PANTHER" id="PTHR30204:SF65">
    <property type="entry name" value="HTH-TYPE TRANSCRIPTIONAL REGULATOR TNRA"/>
    <property type="match status" value="1"/>
</dbReference>
<proteinExistence type="predicted"/>
<dbReference type="Proteomes" id="UP000322524">
    <property type="component" value="Unassembled WGS sequence"/>
</dbReference>
<evidence type="ECO:0000256" key="3">
    <source>
        <dbReference type="ARBA" id="ARBA00023125"/>
    </source>
</evidence>
<keyword evidence="1" id="KW-0678">Repressor</keyword>
<evidence type="ECO:0000256" key="2">
    <source>
        <dbReference type="ARBA" id="ARBA00023015"/>
    </source>
</evidence>
<evidence type="ECO:0000256" key="4">
    <source>
        <dbReference type="ARBA" id="ARBA00023163"/>
    </source>
</evidence>
<evidence type="ECO:0000259" key="5">
    <source>
        <dbReference type="PROSITE" id="PS50937"/>
    </source>
</evidence>
<dbReference type="GO" id="GO:0003677">
    <property type="term" value="F:DNA binding"/>
    <property type="evidence" value="ECO:0007669"/>
    <property type="project" value="UniProtKB-KW"/>
</dbReference>
<dbReference type="EMBL" id="VTEV01000001">
    <property type="protein sequence ID" value="TYS71067.1"/>
    <property type="molecule type" value="Genomic_DNA"/>
</dbReference>
<dbReference type="InterPro" id="IPR000551">
    <property type="entry name" value="MerR-type_HTH_dom"/>
</dbReference>
<feature type="domain" description="HTH merR-type" evidence="5">
    <location>
        <begin position="17"/>
        <end position="85"/>
    </location>
</feature>
<reference evidence="6 7" key="1">
    <citation type="submission" date="2019-08" db="EMBL/GenBank/DDBJ databases">
        <title>Bacillus genomes from the desert of Cuatro Cienegas, Coahuila.</title>
        <authorList>
            <person name="Olmedo-Alvarez G."/>
        </authorList>
    </citation>
    <scope>NUCLEOTIDE SEQUENCE [LARGE SCALE GENOMIC DNA]</scope>
    <source>
        <strain evidence="6 7">CH28_1T</strain>
    </source>
</reference>
<keyword evidence="3" id="KW-0238">DNA-binding</keyword>
<dbReference type="SMART" id="SM00422">
    <property type="entry name" value="HTH_MERR"/>
    <property type="match status" value="1"/>
</dbReference>
<gene>
    <name evidence="6" type="ORF">FZC76_01060</name>
</gene>
<evidence type="ECO:0000313" key="7">
    <source>
        <dbReference type="Proteomes" id="UP000322524"/>
    </source>
</evidence>
<dbReference type="GO" id="GO:0003700">
    <property type="term" value="F:DNA-binding transcription factor activity"/>
    <property type="evidence" value="ECO:0007669"/>
    <property type="project" value="InterPro"/>
</dbReference>
<evidence type="ECO:0000313" key="6">
    <source>
        <dbReference type="EMBL" id="TYS71067.1"/>
    </source>
</evidence>
<dbReference type="STRING" id="79883.GCA_001636495_02930"/>
<dbReference type="InterPro" id="IPR047057">
    <property type="entry name" value="MerR_fam"/>
</dbReference>
<sequence length="140" mass="16132">MKGGFVVSDNIRRSMPLFPIGIVMQLTELSARQIRYYEENGLVFPARSEGNRRLFSFNDVDTLLEIKNLIEQKVNIAGIKQLMTVKQQQNEVPSEEVTKVAAKPELSDDQLRKLLRAEMVQAGRYNRTSLRQGDMSRFFH</sequence>
<evidence type="ECO:0000256" key="1">
    <source>
        <dbReference type="ARBA" id="ARBA00022491"/>
    </source>
</evidence>
<dbReference type="SUPFAM" id="SSF46955">
    <property type="entry name" value="Putative DNA-binding domain"/>
    <property type="match status" value="1"/>
</dbReference>
<dbReference type="PANTHER" id="PTHR30204">
    <property type="entry name" value="REDOX-CYCLING DRUG-SENSING TRANSCRIPTIONAL ACTIVATOR SOXR"/>
    <property type="match status" value="1"/>
</dbReference>
<dbReference type="CDD" id="cd01105">
    <property type="entry name" value="HTH_GlnR-like"/>
    <property type="match status" value="1"/>
</dbReference>
<keyword evidence="2" id="KW-0805">Transcription regulation</keyword>
<dbReference type="Gene3D" id="1.10.1660.10">
    <property type="match status" value="1"/>
</dbReference>
<dbReference type="PROSITE" id="PS50937">
    <property type="entry name" value="HTH_MERR_2"/>
    <property type="match status" value="1"/>
</dbReference>
<comment type="caution">
    <text evidence="6">The sequence shown here is derived from an EMBL/GenBank/DDBJ whole genome shotgun (WGS) entry which is preliminary data.</text>
</comment>
<dbReference type="PROSITE" id="PS00552">
    <property type="entry name" value="HTH_MERR_1"/>
    <property type="match status" value="1"/>
</dbReference>
<dbReference type="OrthoDB" id="9806513at2"/>
<accession>A0A5D4T5R3</accession>
<dbReference type="AlphaFoldDB" id="A0A5D4T5R3"/>
<keyword evidence="4" id="KW-0804">Transcription</keyword>
<dbReference type="InterPro" id="IPR009061">
    <property type="entry name" value="DNA-bd_dom_put_sf"/>
</dbReference>
<protein>
    <submittedName>
        <fullName evidence="6">MerR family transcriptional regulator</fullName>
    </submittedName>
</protein>
<organism evidence="6 7">
    <name type="scientific">Sutcliffiella horikoshii</name>
    <dbReference type="NCBI Taxonomy" id="79883"/>
    <lineage>
        <taxon>Bacteria</taxon>
        <taxon>Bacillati</taxon>
        <taxon>Bacillota</taxon>
        <taxon>Bacilli</taxon>
        <taxon>Bacillales</taxon>
        <taxon>Bacillaceae</taxon>
        <taxon>Sutcliffiella</taxon>
    </lineage>
</organism>
<dbReference type="Pfam" id="PF13411">
    <property type="entry name" value="MerR_1"/>
    <property type="match status" value="1"/>
</dbReference>